<dbReference type="EMBL" id="WVIC01000028">
    <property type="protein sequence ID" value="NCJ07541.1"/>
    <property type="molecule type" value="Genomic_DNA"/>
</dbReference>
<accession>A0A8K2A0W0</accession>
<evidence type="ECO:0000313" key="2">
    <source>
        <dbReference type="EMBL" id="NCJ07541.1"/>
    </source>
</evidence>
<gene>
    <name evidence="2" type="ORF">GS597_13685</name>
</gene>
<proteinExistence type="predicted"/>
<keyword evidence="1" id="KW-0732">Signal</keyword>
<protein>
    <submittedName>
        <fullName evidence="2">Purine nucleoside permease</fullName>
    </submittedName>
</protein>
<dbReference type="Proteomes" id="UP000607397">
    <property type="component" value="Unassembled WGS sequence"/>
</dbReference>
<comment type="caution">
    <text evidence="2">The sequence shown here is derived from an EMBL/GenBank/DDBJ whole genome shotgun (WGS) entry which is preliminary data.</text>
</comment>
<evidence type="ECO:0000256" key="1">
    <source>
        <dbReference type="SAM" id="SignalP"/>
    </source>
</evidence>
<feature type="chain" id="PRO_5035428688" evidence="1">
    <location>
        <begin position="26"/>
        <end position="236"/>
    </location>
</feature>
<evidence type="ECO:0000313" key="3">
    <source>
        <dbReference type="Proteomes" id="UP000607397"/>
    </source>
</evidence>
<dbReference type="AlphaFoldDB" id="A0A8K2A0W0"/>
<organism evidence="2 3">
    <name type="scientific">Petrachloros mirabilis ULC683</name>
    <dbReference type="NCBI Taxonomy" id="2781853"/>
    <lineage>
        <taxon>Bacteria</taxon>
        <taxon>Bacillati</taxon>
        <taxon>Cyanobacteriota</taxon>
        <taxon>Cyanophyceae</taxon>
        <taxon>Synechococcales</taxon>
        <taxon>Petrachlorosaceae</taxon>
        <taxon>Petrachloros</taxon>
        <taxon>Petrachloros mirabilis</taxon>
    </lineage>
</organism>
<feature type="signal peptide" evidence="1">
    <location>
        <begin position="1"/>
        <end position="25"/>
    </location>
</feature>
<keyword evidence="3" id="KW-1185">Reference proteome</keyword>
<name>A0A8K2A0W0_9CYAN</name>
<reference evidence="2" key="1">
    <citation type="submission" date="2019-12" db="EMBL/GenBank/DDBJ databases">
        <title>High-Quality draft genome sequences of three cyanobacteria isolated from the limestone walls of the Old Cathedral of Coimbra.</title>
        <authorList>
            <person name="Tiago I."/>
            <person name="Soares F."/>
            <person name="Portugal A."/>
        </authorList>
    </citation>
    <scope>NUCLEOTIDE SEQUENCE [LARGE SCALE GENOMIC DNA]</scope>
    <source>
        <strain evidence="2">C</strain>
    </source>
</reference>
<sequence>MRHLLVLLGITSCVGMGFISSAVQAQEVSPGVPVQSPVGSPAEDPFFLSRAKNLARQAAINANGGLNSYRAEDVMYGPAVKSPFQRNADGSITFSFVGGTPGQVPTIRTVAVVMPDATVNLTYNGPISDLPPGTSPISQPSLPERLGFVDEDMFLARARNIARQTAITLNGGLSQYRPEANMFGPSSGSPHVINPDGSITFTFRGGAPGGAPPTIESVVIVTPDNMANVTYNGPLR</sequence>